<reference evidence="1" key="1">
    <citation type="submission" date="2004-11" db="EMBL/GenBank/DDBJ databases">
        <title>The full-length cDNA sequences of Schistosoma japonicum genes.</title>
        <authorList>
            <person name="Han Z."/>
        </authorList>
    </citation>
    <scope>NUCLEOTIDE SEQUENCE</scope>
</reference>
<evidence type="ECO:0000313" key="1">
    <source>
        <dbReference type="EMBL" id="AAW27669.1"/>
    </source>
</evidence>
<dbReference type="GO" id="GO:0005886">
    <property type="term" value="C:plasma membrane"/>
    <property type="evidence" value="ECO:0007669"/>
    <property type="project" value="TreeGrafter"/>
</dbReference>
<dbReference type="PANTHER" id="PTHR12308:SF51">
    <property type="entry name" value="ANOCTAMIN-8"/>
    <property type="match status" value="1"/>
</dbReference>
<accession>Q5D937</accession>
<dbReference type="AlphaFoldDB" id="Q5D937"/>
<proteinExistence type="evidence at transcript level"/>
<sequence length="198" mass="22954">MTILDECHKKLTDLQKQVTQTSKNVLSRTQKWRRLSTVPSTDCDVVVIFKSELSEELVDWLIKIIRKRVPQLVVHKQFHRTSRQYALYLTASYRGLLTGAEELRIKKPLLPEHGGDLREFSVDELSLFDNVMNENIFLSTSERANIIHHFLMSLRACREDSDICSIRFADDQCMIPSLQSAGIILQIFPLHEQDELDN</sequence>
<dbReference type="PANTHER" id="PTHR12308">
    <property type="entry name" value="ANOCTAMIN"/>
    <property type="match status" value="1"/>
</dbReference>
<protein>
    <submittedName>
        <fullName evidence="1">SJCHGC07598 protein</fullName>
    </submittedName>
</protein>
<dbReference type="InterPro" id="IPR007632">
    <property type="entry name" value="Anoctamin"/>
</dbReference>
<reference evidence="1" key="2">
    <citation type="journal article" date="2006" name="PLoS Pathog.">
        <title>New perspectives on host-parasite interplay by comparative transcriptomic and proteomic analyses of Schistosoma japonicum.</title>
        <authorList>
            <person name="Liu F."/>
            <person name="Lu J."/>
            <person name="Hu W."/>
            <person name="Wang S.Y."/>
            <person name="Cui S.J."/>
            <person name="Chi M."/>
            <person name="Yan Q."/>
            <person name="Wang X.R."/>
            <person name="Song H.D."/>
            <person name="Xu X.N."/>
            <person name="Wang J.J."/>
            <person name="Zhang X.L."/>
            <person name="Zhang X."/>
            <person name="Wang Z.Q."/>
            <person name="Xue C.L."/>
            <person name="Brindley P.J."/>
            <person name="McManus D.P."/>
            <person name="Yang P.Y."/>
            <person name="Feng Z."/>
            <person name="Chen Z."/>
            <person name="Han Z.G."/>
        </authorList>
    </citation>
    <scope>NUCLEOTIDE SEQUENCE</scope>
</reference>
<organism evidence="1">
    <name type="scientific">Schistosoma japonicum</name>
    <name type="common">Blood fluke</name>
    <dbReference type="NCBI Taxonomy" id="6182"/>
    <lineage>
        <taxon>Eukaryota</taxon>
        <taxon>Metazoa</taxon>
        <taxon>Spiralia</taxon>
        <taxon>Lophotrochozoa</taxon>
        <taxon>Platyhelminthes</taxon>
        <taxon>Trematoda</taxon>
        <taxon>Digenea</taxon>
        <taxon>Strigeidida</taxon>
        <taxon>Schistosomatoidea</taxon>
        <taxon>Schistosomatidae</taxon>
        <taxon>Schistosoma</taxon>
    </lineage>
</organism>
<name>Q5D937_SCHJA</name>
<dbReference type="GO" id="GO:0005254">
    <property type="term" value="F:chloride channel activity"/>
    <property type="evidence" value="ECO:0007669"/>
    <property type="project" value="TreeGrafter"/>
</dbReference>
<dbReference type="EMBL" id="AY815937">
    <property type="protein sequence ID" value="AAW27669.1"/>
    <property type="molecule type" value="mRNA"/>
</dbReference>